<dbReference type="PROSITE" id="PS50102">
    <property type="entry name" value="RRM"/>
    <property type="match status" value="2"/>
</dbReference>
<feature type="compositionally biased region" description="Polar residues" evidence="7">
    <location>
        <begin position="356"/>
        <end position="365"/>
    </location>
</feature>
<accession>A0AAV4E0R8</accession>
<feature type="compositionally biased region" description="Polar residues" evidence="7">
    <location>
        <begin position="256"/>
        <end position="265"/>
    </location>
</feature>
<keyword evidence="3" id="KW-0677">Repeat</keyword>
<keyword evidence="10" id="KW-1185">Reference proteome</keyword>
<feature type="domain" description="RRM" evidence="8">
    <location>
        <begin position="4"/>
        <end position="79"/>
    </location>
</feature>
<organism evidence="9 10">
    <name type="scientific">Plakobranchus ocellatus</name>
    <dbReference type="NCBI Taxonomy" id="259542"/>
    <lineage>
        <taxon>Eukaryota</taxon>
        <taxon>Metazoa</taxon>
        <taxon>Spiralia</taxon>
        <taxon>Lophotrochozoa</taxon>
        <taxon>Mollusca</taxon>
        <taxon>Gastropoda</taxon>
        <taxon>Heterobranchia</taxon>
        <taxon>Euthyneura</taxon>
        <taxon>Panpulmonata</taxon>
        <taxon>Sacoglossa</taxon>
        <taxon>Placobranchoidea</taxon>
        <taxon>Plakobranchidae</taxon>
        <taxon>Plakobranchus</taxon>
    </lineage>
</organism>
<dbReference type="GO" id="GO:0005689">
    <property type="term" value="C:U12-type spliceosomal complex"/>
    <property type="evidence" value="ECO:0007669"/>
    <property type="project" value="TreeGrafter"/>
</dbReference>
<feature type="domain" description="RRM" evidence="8">
    <location>
        <begin position="534"/>
        <end position="617"/>
    </location>
</feature>
<dbReference type="Gene3D" id="3.30.70.330">
    <property type="match status" value="2"/>
</dbReference>
<dbReference type="PANTHER" id="PTHR16105:SF0">
    <property type="entry name" value="RNA-BINDING REGION-CONTAINING PROTEIN 3"/>
    <property type="match status" value="1"/>
</dbReference>
<dbReference type="Pfam" id="PF00076">
    <property type="entry name" value="RRM_1"/>
    <property type="match status" value="2"/>
</dbReference>
<name>A0AAV4E0R8_9GAST</name>
<dbReference type="InterPro" id="IPR000504">
    <property type="entry name" value="RRM_dom"/>
</dbReference>
<feature type="region of interest" description="Disordered" evidence="7">
    <location>
        <begin position="87"/>
        <end position="118"/>
    </location>
</feature>
<dbReference type="CDD" id="cd12238">
    <property type="entry name" value="RRM1_RBM40_like"/>
    <property type="match status" value="1"/>
</dbReference>
<dbReference type="GO" id="GO:0000398">
    <property type="term" value="P:mRNA splicing, via spliceosome"/>
    <property type="evidence" value="ECO:0007669"/>
    <property type="project" value="TreeGrafter"/>
</dbReference>
<evidence type="ECO:0000256" key="3">
    <source>
        <dbReference type="ARBA" id="ARBA00022737"/>
    </source>
</evidence>
<dbReference type="Proteomes" id="UP000735302">
    <property type="component" value="Unassembled WGS sequence"/>
</dbReference>
<evidence type="ECO:0000259" key="8">
    <source>
        <dbReference type="PROSITE" id="PS50102"/>
    </source>
</evidence>
<comment type="caution">
    <text evidence="9">The sequence shown here is derived from an EMBL/GenBank/DDBJ whole genome shotgun (WGS) entry which is preliminary data.</text>
</comment>
<evidence type="ECO:0000256" key="6">
    <source>
        <dbReference type="PROSITE-ProRule" id="PRU00176"/>
    </source>
</evidence>
<dbReference type="GO" id="GO:0030626">
    <property type="term" value="F:U12 snRNA binding"/>
    <property type="evidence" value="ECO:0007669"/>
    <property type="project" value="TreeGrafter"/>
</dbReference>
<dbReference type="SMART" id="SM00360">
    <property type="entry name" value="RRM"/>
    <property type="match status" value="2"/>
</dbReference>
<reference evidence="9 10" key="1">
    <citation type="journal article" date="2021" name="Elife">
        <title>Chloroplast acquisition without the gene transfer in kleptoplastic sea slugs, Plakobranchus ocellatus.</title>
        <authorList>
            <person name="Maeda T."/>
            <person name="Takahashi S."/>
            <person name="Yoshida T."/>
            <person name="Shimamura S."/>
            <person name="Takaki Y."/>
            <person name="Nagai Y."/>
            <person name="Toyoda A."/>
            <person name="Suzuki Y."/>
            <person name="Arimoto A."/>
            <person name="Ishii H."/>
            <person name="Satoh N."/>
            <person name="Nishiyama T."/>
            <person name="Hasebe M."/>
            <person name="Maruyama T."/>
            <person name="Minagawa J."/>
            <person name="Obokata J."/>
            <person name="Shigenobu S."/>
        </authorList>
    </citation>
    <scope>NUCLEOTIDE SEQUENCE [LARGE SCALE GENOMIC DNA]</scope>
</reference>
<sequence>MEESTLLFRHLPMELSDEERKDLLHYLGAIRVQVMGRAGSMKNTAFAVFKSREEASKIVKQLHQVEFLGSTLKVEFAQKGKSRVASVVDNEGVEHKEDPDQEASKKDDKSNPRQEPREIKFDDTFNVWGIKHVRRPDLYYLYPPPTATTLTNIMHALAAVPKFYVQVLHLMNKMDLPAPFGAVTPAPPLRPDVRGYAVTDNADQQEMDISSETESELESDEEERNKRTQDKIEATRQTTREKRADRKRKRPRLSELQESSATSQAEFAVGEAPSVREVFEQALSEYTAANRKIELKLPSHIHPRKAPPLPPPPPPPPPPAPSSSGVSHEIQILKKLSEGILDQPKTLQAPAGKPTSLDSGQSAEVTWSSGLHSLEVSGVPQRPVLSQPSQHLIPSSLIQLEHSTASAHMPENPYDVPLPPEYNRPLPTAPSGADLNQWQDVLHNDSSTYRDTDSNTARAEEQQQPVDAGEGGFGILQPQPRIQDANVAEEESVEKEWTKSKFISSSELKRSRLSTSEMKEYSVFRRYDEGDPSCRLYIKNLSKQTTEEDIHWIYGRYVDWENPTDTNIFDIRLMKEGRMKGQAFVTLPSEGAAALAVKETNGFMLKDKPMVVQFARSAKAQEDSASKP</sequence>
<feature type="compositionally biased region" description="Pro residues" evidence="7">
    <location>
        <begin position="306"/>
        <end position="321"/>
    </location>
</feature>
<feature type="compositionally biased region" description="Polar residues" evidence="7">
    <location>
        <begin position="434"/>
        <end position="447"/>
    </location>
</feature>
<dbReference type="GO" id="GO:0097157">
    <property type="term" value="F:pre-mRNA intronic binding"/>
    <property type="evidence" value="ECO:0007669"/>
    <property type="project" value="TreeGrafter"/>
</dbReference>
<feature type="compositionally biased region" description="Basic and acidic residues" evidence="7">
    <location>
        <begin position="223"/>
        <end position="244"/>
    </location>
</feature>
<dbReference type="Gene3D" id="6.10.250.610">
    <property type="match status" value="1"/>
</dbReference>
<feature type="region of interest" description="Disordered" evidence="7">
    <location>
        <begin position="408"/>
        <end position="477"/>
    </location>
</feature>
<gene>
    <name evidence="9" type="ORF">PoB_007659900</name>
</gene>
<comment type="subcellular location">
    <subcellularLocation>
        <location evidence="1">Nucleus</location>
    </subcellularLocation>
</comment>
<keyword evidence="5" id="KW-0539">Nucleus</keyword>
<evidence type="ECO:0000256" key="2">
    <source>
        <dbReference type="ARBA" id="ARBA00020364"/>
    </source>
</evidence>
<evidence type="ECO:0000256" key="1">
    <source>
        <dbReference type="ARBA" id="ARBA00004123"/>
    </source>
</evidence>
<protein>
    <recommendedName>
        <fullName evidence="2">RNA-binding region-containing protein 3</fullName>
    </recommendedName>
</protein>
<evidence type="ECO:0000256" key="7">
    <source>
        <dbReference type="SAM" id="MobiDB-lite"/>
    </source>
</evidence>
<evidence type="ECO:0000313" key="9">
    <source>
        <dbReference type="EMBL" id="GFO50094.1"/>
    </source>
</evidence>
<feature type="compositionally biased region" description="Basic and acidic residues" evidence="7">
    <location>
        <begin position="448"/>
        <end position="461"/>
    </location>
</feature>
<dbReference type="InterPro" id="IPR034147">
    <property type="entry name" value="RBM40_RRM1"/>
</dbReference>
<dbReference type="SUPFAM" id="SSF54928">
    <property type="entry name" value="RNA-binding domain, RBD"/>
    <property type="match status" value="2"/>
</dbReference>
<evidence type="ECO:0000256" key="5">
    <source>
        <dbReference type="ARBA" id="ARBA00023242"/>
    </source>
</evidence>
<dbReference type="InterPro" id="IPR012677">
    <property type="entry name" value="Nucleotide-bd_a/b_plait_sf"/>
</dbReference>
<proteinExistence type="predicted"/>
<evidence type="ECO:0000313" key="10">
    <source>
        <dbReference type="Proteomes" id="UP000735302"/>
    </source>
</evidence>
<dbReference type="PANTHER" id="PTHR16105">
    <property type="entry name" value="RNA-BINDING REGION-CONTAINING PROTEIN 3"/>
    <property type="match status" value="1"/>
</dbReference>
<dbReference type="AlphaFoldDB" id="A0AAV4E0R8"/>
<dbReference type="InterPro" id="IPR035979">
    <property type="entry name" value="RBD_domain_sf"/>
</dbReference>
<feature type="compositionally biased region" description="Acidic residues" evidence="7">
    <location>
        <begin position="203"/>
        <end position="222"/>
    </location>
</feature>
<feature type="region of interest" description="Disordered" evidence="7">
    <location>
        <begin position="191"/>
        <end position="272"/>
    </location>
</feature>
<keyword evidence="4 6" id="KW-0694">RNA-binding</keyword>
<dbReference type="CDD" id="cd12239">
    <property type="entry name" value="RRM2_RBM40_like"/>
    <property type="match status" value="1"/>
</dbReference>
<dbReference type="FunFam" id="3.30.70.330:FF:000207">
    <property type="entry name" value="RNA-binding region (RNP1, RRM)-containing 3"/>
    <property type="match status" value="1"/>
</dbReference>
<feature type="compositionally biased region" description="Basic and acidic residues" evidence="7">
    <location>
        <begin position="92"/>
        <end position="118"/>
    </location>
</feature>
<evidence type="ECO:0000256" key="4">
    <source>
        <dbReference type="ARBA" id="ARBA00022884"/>
    </source>
</evidence>
<dbReference type="InterPro" id="IPR045164">
    <property type="entry name" value="RBM41/RNPC3"/>
</dbReference>
<dbReference type="EMBL" id="BLXT01008583">
    <property type="protein sequence ID" value="GFO50094.1"/>
    <property type="molecule type" value="Genomic_DNA"/>
</dbReference>
<feature type="region of interest" description="Disordered" evidence="7">
    <location>
        <begin position="301"/>
        <end position="365"/>
    </location>
</feature>